<dbReference type="SUPFAM" id="SSF49313">
    <property type="entry name" value="Cadherin-like"/>
    <property type="match status" value="1"/>
</dbReference>
<dbReference type="Pfam" id="PF17963">
    <property type="entry name" value="Big_9"/>
    <property type="match status" value="1"/>
</dbReference>
<dbReference type="PANTHER" id="PTHR38340:SF1">
    <property type="entry name" value="S-LAYER PROTEIN"/>
    <property type="match status" value="1"/>
</dbReference>
<feature type="compositionally biased region" description="Polar residues" evidence="9">
    <location>
        <begin position="1"/>
        <end position="12"/>
    </location>
</feature>
<keyword evidence="3" id="KW-0964">Secreted</keyword>
<comment type="subcellular location">
    <subcellularLocation>
        <location evidence="1">Membrane</location>
    </subcellularLocation>
    <subcellularLocation>
        <location evidence="2">Secreted</location>
    </subcellularLocation>
</comment>
<dbReference type="Pfam" id="PF06594">
    <property type="entry name" value="HCBP_related"/>
    <property type="match status" value="1"/>
</dbReference>
<evidence type="ECO:0000256" key="6">
    <source>
        <dbReference type="ARBA" id="ARBA00022837"/>
    </source>
</evidence>
<proteinExistence type="predicted"/>
<dbReference type="InterPro" id="IPR010566">
    <property type="entry name" value="Haemolys_ca-bd"/>
</dbReference>
<dbReference type="InterPro" id="IPR003995">
    <property type="entry name" value="RTX_toxin_determinant-A"/>
</dbReference>
<dbReference type="KEGG" id="pcav:D3880_10210"/>
<dbReference type="InterPro" id="IPR010221">
    <property type="entry name" value="VCBS_dom"/>
</dbReference>
<evidence type="ECO:0000256" key="10">
    <source>
        <dbReference type="SAM" id="Phobius"/>
    </source>
</evidence>
<dbReference type="GO" id="GO:0005509">
    <property type="term" value="F:calcium ion binding"/>
    <property type="evidence" value="ECO:0007669"/>
    <property type="project" value="InterPro"/>
</dbReference>
<dbReference type="InterPro" id="IPR001343">
    <property type="entry name" value="Hemolysn_Ca-bd"/>
</dbReference>
<keyword evidence="7" id="KW-0843">Virulence</keyword>
<evidence type="ECO:0000256" key="8">
    <source>
        <dbReference type="ARBA" id="ARBA00023136"/>
    </source>
</evidence>
<evidence type="ECO:0000256" key="5">
    <source>
        <dbReference type="ARBA" id="ARBA00022737"/>
    </source>
</evidence>
<evidence type="ECO:0000313" key="13">
    <source>
        <dbReference type="Proteomes" id="UP000265560"/>
    </source>
</evidence>
<dbReference type="SUPFAM" id="SSF51120">
    <property type="entry name" value="beta-Roll"/>
    <property type="match status" value="20"/>
</dbReference>
<dbReference type="PRINTS" id="PR01488">
    <property type="entry name" value="RTXTOXINA"/>
</dbReference>
<dbReference type="Pfam" id="PF00353">
    <property type="entry name" value="HemolysinCabind"/>
    <property type="match status" value="26"/>
</dbReference>
<dbReference type="RefSeq" id="WP_119893357.1">
    <property type="nucleotide sequence ID" value="NZ_CP032419.1"/>
</dbReference>
<evidence type="ECO:0000256" key="9">
    <source>
        <dbReference type="SAM" id="MobiDB-lite"/>
    </source>
</evidence>
<keyword evidence="8 10" id="KW-0472">Membrane</keyword>
<keyword evidence="4" id="KW-0800">Toxin</keyword>
<keyword evidence="10" id="KW-0812">Transmembrane</keyword>
<organism evidence="12 13">
    <name type="scientific">Pseudomonas cavernae</name>
    <dbReference type="NCBI Taxonomy" id="2320867"/>
    <lineage>
        <taxon>Bacteria</taxon>
        <taxon>Pseudomonadati</taxon>
        <taxon>Pseudomonadota</taxon>
        <taxon>Gammaproteobacteria</taxon>
        <taxon>Pseudomonadales</taxon>
        <taxon>Pseudomonadaceae</taxon>
        <taxon>Pseudomonas</taxon>
    </lineage>
</organism>
<evidence type="ECO:0000256" key="3">
    <source>
        <dbReference type="ARBA" id="ARBA00022525"/>
    </source>
</evidence>
<evidence type="ECO:0000256" key="4">
    <source>
        <dbReference type="ARBA" id="ARBA00022656"/>
    </source>
</evidence>
<dbReference type="InterPro" id="IPR011049">
    <property type="entry name" value="Serralysin-like_metalloprot_C"/>
</dbReference>
<keyword evidence="6" id="KW-0106">Calcium</keyword>
<evidence type="ECO:0000256" key="1">
    <source>
        <dbReference type="ARBA" id="ARBA00004370"/>
    </source>
</evidence>
<dbReference type="GO" id="GO:0005576">
    <property type="term" value="C:extracellular region"/>
    <property type="evidence" value="ECO:0007669"/>
    <property type="project" value="UniProtKB-SubCell"/>
</dbReference>
<dbReference type="InterPro" id="IPR050557">
    <property type="entry name" value="RTX_toxin/Mannuronan_C5-epim"/>
</dbReference>
<dbReference type="Proteomes" id="UP000265560">
    <property type="component" value="Chromosome"/>
</dbReference>
<evidence type="ECO:0000259" key="11">
    <source>
        <dbReference type="SMART" id="SM00736"/>
    </source>
</evidence>
<name>A0A385Z3K2_9PSED</name>
<dbReference type="Gene3D" id="2.60.40.10">
    <property type="entry name" value="Immunoglobulins"/>
    <property type="match status" value="2"/>
</dbReference>
<dbReference type="GO" id="GO:0090729">
    <property type="term" value="F:toxin activity"/>
    <property type="evidence" value="ECO:0007669"/>
    <property type="project" value="UniProtKB-KW"/>
</dbReference>
<evidence type="ECO:0000256" key="7">
    <source>
        <dbReference type="ARBA" id="ARBA00023026"/>
    </source>
</evidence>
<dbReference type="Gene3D" id="2.150.10.10">
    <property type="entry name" value="Serralysin-like metalloprotease, C-terminal"/>
    <property type="match status" value="15"/>
</dbReference>
<dbReference type="NCBIfam" id="TIGR01965">
    <property type="entry name" value="VCBS_repeat"/>
    <property type="match status" value="2"/>
</dbReference>
<protein>
    <recommendedName>
        <fullName evidence="11">Dystroglycan-type cadherin-like domain-containing protein</fullName>
    </recommendedName>
</protein>
<keyword evidence="10" id="KW-1133">Transmembrane helix</keyword>
<sequence length="3639" mass="369740">MSESDNQSQEMQKSIEDFSQDLAKETASEGADYFAEKATNKAEAYSQLAGKLSNDMEVAARLADKYQAIAETEGATERAKYYKEYASQMRQILSEQQGKSSEAWLKSSVLNRASSALEHVGPIGYGIDIAKGISAIEQGNYDELGRISSAMLGGIVAGVITAAFIATLPISGFATLLIGIAAAFVGGQAGELWWDNFVSAGVNDDYTSALNFIPRRDPLTLDLDDDGIETVSANSGITFDFDSDGLKTGTGWVKGDDGFLALDLNDNGTIDTGAELFGVDTVKRDGSTATDGFDALRELDSNGDGIFDAQDEHFASVRVWQDLNQDGVSQAGELKTLVESNIASINLTAKSSNQASNGNLISAVGSFVRLDGSAGEVSGNQSLAANLDLASNPFYREYTDHIELSEEVAALPDMQGSGAVRDLQEAAMLDAGLRTVLSQYAQATTRDQQLALVDKLLVEWASSSDFRTFDQRVSNLNTESGFLDIEFEFAYSWNKPESGFSLSGGSGSGSGGSLGFPLEEDTGPTAEQLAKKGLLEKIKILEVFNAQNFFNFAKQETQAENGDRDVSFRLASGATSRNTGGALGGMLFGTHTVYITEEDLAVNAGQAGFLESAYETLRQSVYDALLLQTRLKPYMDAVSLAIDESGLRLDFSQVDSLFQARYDSAPGEAIRDLLDLQRVVGVNLAAQGWEGLGQLNQWLNEALGGSGEAAALAALADFGYSGVRLPGEESSGNDVVISDANGGVLQGQGGDDLVLGGAGNDSLSGGSGSDTLFGGQGSDLYRFNLRDGHDVIIESLGEQDSNTIEFGSGIAAGDITISLDGSNLLFSHINGRDSLTVANWLGGLSDSPRRIDTVRFADGRSFDLAAMQFGTVSADNLAGTDANDLLAAGAGNDNLEGGAGGDWLDGGSGADTMVGGVGNDTYIVDNTLDQVSEELDAGLDTIESKVSYSLGDNLESLSLLGAANINGTGNALDNRVIGNDGDNRLLGLAGNDVLVGNYGNDLLDGGAGDDTLLGGVGNDTYVVDSVGDSVSELTNQGTDTVQSSIDYTLGSHLENLVLTGEAHLSGTGNELANVITGNGGDNTLAGLTGNDNLSGGAGNDTLLGGDGNDRLDGGTGADLLVGGQGNDAYVVDDFADAVVENPSEGIDSVQSSIAYTLGNDVEHLTLTGTASIDGTGNELDNVIAGNGAANTLLGLAGNDVLDGGTGADTLIGGVGNDTYVVDNSGDQVVESEGEGNDTVSSSISYNLGASLESLVLTGGAAIDGTGNALDNQLTGNSGNNVLDGGLGADSMAGGRGNDTYILDNLADTIAEQTMEGSDTVISPFDYVLGANLENLTLTGVAVTGTGNELDNVIVGNELDNVLAGLGGDDTYVVNNAGDHVIEQADAGIDTVQSSLTWTLAENLENLSLTGTAAIDGMGNELDNILQGNAAANVLMGLEADDTLDGGAGADVLVGGTGNDSYVVDDAADEVVELAGEGVDSVKAAIDYQLIDDLENLELTGGSHLTGTGNQWDNVLLGNDGNNALYGLEGNDSLNGGKGADTLVGGTGDDSYVVDSTADVVIEQSGEGVDSVRSSVSYALQANTENLVLVGTASIDGTGNELDNLLLGNSGKNRLDGGVGADAMQGGAGDDSYIVDHAGDTVVELAGEGLDTVSASVSYTLAEQVENLKLVGDADIDGAGNGLDNLINGNSGNNVLLGMAGVDRLYGGAGNDLLDGGTGRDLMVGGVGNDHYVVDNVGDLVSELSGEGMDTVSASLSYVLGDHLENLILTGTENLSGTGNALDNQLTGNSGNNLLDGGTGTDTMAGAVGDDTFVVESLADIVVENTGEGIDTVRASIDYSLTAHVENLLLTGDGNLSGNGNALDNQLIGNSGNNLLDGGAGADTMVGGDGDDTYVVDDAGDLVVEQGDSAGLMRFATLAATSVGVAGGIDTVHATVDYTLTEHVENLVLSGAEDLKGIGNELNNILTSNSGINVLTGLGGDDTYIVSDSADVAIESADEGIDTVQSSADYVLSEHVENLTLTGTDHLLGTGNALDNTITGNSGDNILDGAAGADTMLGGAGNDAYIVDNTADKLVELSNEGIDIAYASVSYTLSANVENLTLTGTGDTTGTGNELNNIVLGNTGNNRLYGLAGNDTLIDDAGDDLLDGGSGADNMAGGVGNDTYVVDNTGDQVAEDLDEGTDTVQSSITYTFGDNLENLTLTGSANINGTGNALDNVLTGNSGSNVLSGLGGNDSLIGNAGNDTLNGGTGADLMRGNQGNDTYVVDDLGDQVVENLNEGTDLVQASIAYILTANVENLTLTGSADLDGTGNSLGNVITGNSGTNQLDGGAGNDTLYGNAGGDVLLGGDGNDLLDGGTGADVMTAGTGNDTYVVDNIDDQVIENAAEGTDLVQSSITYTLTDNVENLTLTGAANLNGTGNLLDNVITGNNGNNVLDSGIGNDSLFGGAGNDTLLAGEGNDLLDGGTGADAMAGSSGNDTYVVDNAVDQVTELADEGSDTVQSSISYTLTDNVENLTLTGSANINGTGNALDNVLAGNSGANVLKGLDGNDSLIGNAGNDTLDGGTGADLMRGNAGNDTYVVDEAGDQVIESANEGTDLVQSAITYSLTANVENLTLTGSADLDGTGNTLANVITGNSGSNLLDGGTGNDSLYGNSGDDTLLGGDGNDLLDGGTGADLMRAGSGNDTYVVDDVGDLVTEGVGEGSDTVQSAITYSLTDNVEILNLTGSSNIDGTGNLLDNTIIGNSGNNVLDSGVGNDSLNGGAGSDTLFAGEGNDSLDGGIGADVMLGGSGNDSYVVDNAGDLMTENVDEGTDSVQSSISYTLVDNVENLTLSGTLALNGSGNALDNVIVGNGSNNVLLGLAGNDTLNGNAGNDTLDGGTGADVLRGGTGNDTYVIDNAGDQVIENINEGTDLVQSAITYTLTANVENLVLTGSADLNGTGNALLNVITGNSGNNLLDGGAGADTLNGGAGDDVYAVDNAADAVIENTNEGADTVLSSVSYALSANIESLTLTGGANINGTGNGLNNTLIGNSGANTLYGGAGNDWLDGGVGADTLWGGSGDDTYLVEHAGDVVNESAGEGSDSVQSSIGYALTDNVENLVLTGMADVNGTGNTLDNELTGNTGNNTLDGGAGNDILAGGQGNDTLLGGAGDDRYLFGLGDGNDRIVDALGNDTLYIGSNLTEADLQAERVGNDMLVQITGSAESIVLADWFVQTEGTNSIEFGDGTRLDRQGMVMLMNRPPVANPDSITAYEDGGALVFSAADLLANDTDPNPNDVLTVVSVGESQIGATVVLINGEITYDIGDRFQSLGVGQTLSDSFAYEINDSKGATATSVVNISIVGTNDAPVVTFDSAHVIEDVQTFTSGNVLSNDVDVDAGTVLKVAAPGYYVGNYDLLALAENGSYAYVLDNDSYAAQSLGRNSEITERFGFNVTDGWVDIPSTLDITVKGSNDAPILVCALNDQYAPINRSFSWQVPEGSFVDIDKGDSLAFTATLADGSPLPTWLSFDAATSTFSGVSPKRVEPFLDIRVTATDRVAATGSTEGSLSVSDIFRVSFSHGNQGLGNGQDAPPPGHDTNWNDGPGTSPGNPGANGGNFNTLLDSQVQLLINTMASFVPPAGGGLNLTSNLRAQLDVVIAANGQ</sequence>
<dbReference type="InterPro" id="IPR013783">
    <property type="entry name" value="Ig-like_fold"/>
</dbReference>
<dbReference type="PROSITE" id="PS00330">
    <property type="entry name" value="HEMOLYSIN_CALCIUM"/>
    <property type="match status" value="24"/>
</dbReference>
<keyword evidence="5" id="KW-0677">Repeat</keyword>
<reference evidence="13" key="1">
    <citation type="submission" date="2018-09" db="EMBL/GenBank/DDBJ databases">
        <authorList>
            <person name="Zhu H."/>
        </authorList>
    </citation>
    <scope>NUCLEOTIDE SEQUENCE [LARGE SCALE GENOMIC DNA]</scope>
    <source>
        <strain evidence="13">K2W31S-8</strain>
    </source>
</reference>
<keyword evidence="13" id="KW-1185">Reference proteome</keyword>
<dbReference type="SMART" id="SM00736">
    <property type="entry name" value="CADG"/>
    <property type="match status" value="1"/>
</dbReference>
<evidence type="ECO:0000313" key="12">
    <source>
        <dbReference type="EMBL" id="AYC32737.1"/>
    </source>
</evidence>
<dbReference type="Pfam" id="PF05345">
    <property type="entry name" value="He_PIG"/>
    <property type="match status" value="1"/>
</dbReference>
<evidence type="ECO:0000256" key="2">
    <source>
        <dbReference type="ARBA" id="ARBA00004613"/>
    </source>
</evidence>
<dbReference type="InterPro" id="IPR018511">
    <property type="entry name" value="Hemolysin-typ_Ca-bd_CS"/>
</dbReference>
<dbReference type="InterPro" id="IPR015919">
    <property type="entry name" value="Cadherin-like_sf"/>
</dbReference>
<feature type="domain" description="Dystroglycan-type cadherin-like" evidence="11">
    <location>
        <begin position="3453"/>
        <end position="3561"/>
    </location>
</feature>
<feature type="transmembrane region" description="Helical" evidence="10">
    <location>
        <begin position="155"/>
        <end position="185"/>
    </location>
</feature>
<feature type="region of interest" description="Disordered" evidence="9">
    <location>
        <begin position="3557"/>
        <end position="3594"/>
    </location>
</feature>
<dbReference type="PRINTS" id="PR00313">
    <property type="entry name" value="CABNDNGRPT"/>
</dbReference>
<dbReference type="EMBL" id="CP032419">
    <property type="protein sequence ID" value="AYC32737.1"/>
    <property type="molecule type" value="Genomic_DNA"/>
</dbReference>
<accession>A0A385Z3K2</accession>
<gene>
    <name evidence="12" type="ORF">D3880_10210</name>
</gene>
<dbReference type="PANTHER" id="PTHR38340">
    <property type="entry name" value="S-LAYER PROTEIN"/>
    <property type="match status" value="1"/>
</dbReference>
<dbReference type="InterPro" id="IPR006644">
    <property type="entry name" value="Cadg"/>
</dbReference>
<feature type="region of interest" description="Disordered" evidence="9">
    <location>
        <begin position="1"/>
        <end position="23"/>
    </location>
</feature>
<dbReference type="OrthoDB" id="223957at2"/>
<dbReference type="GO" id="GO:0016020">
    <property type="term" value="C:membrane"/>
    <property type="evidence" value="ECO:0007669"/>
    <property type="project" value="UniProtKB-SubCell"/>
</dbReference>